<feature type="compositionally biased region" description="Low complexity" evidence="1">
    <location>
        <begin position="299"/>
        <end position="329"/>
    </location>
</feature>
<organism evidence="3 4">
    <name type="scientific">Basidiobolus ranarum</name>
    <dbReference type="NCBI Taxonomy" id="34480"/>
    <lineage>
        <taxon>Eukaryota</taxon>
        <taxon>Fungi</taxon>
        <taxon>Fungi incertae sedis</taxon>
        <taxon>Zoopagomycota</taxon>
        <taxon>Entomophthoromycotina</taxon>
        <taxon>Basidiobolomycetes</taxon>
        <taxon>Basidiobolales</taxon>
        <taxon>Basidiobolaceae</taxon>
        <taxon>Basidiobolus</taxon>
    </lineage>
</organism>
<evidence type="ECO:0000313" key="3">
    <source>
        <dbReference type="EMBL" id="KAK9761076.1"/>
    </source>
</evidence>
<feature type="compositionally biased region" description="Low complexity" evidence="1">
    <location>
        <begin position="280"/>
        <end position="291"/>
    </location>
</feature>
<sequence length="359" mass="37828">MLLQMTRIRRFSLETLLMIAALTGSSLSSNNVVRDNGVAASTPGSRISVAQSFSPGNINSPGVFFVPMNFQQAQQAALSGFQPFQPSNSFFQSLGAHGRSPAFFTPASFTPNSVTPNAPYSNPFSSKAGITQIQGTAPISQVDSKKSDHGPSPQAPSMAKQPALSSEKVNQPQTPELTNSPSLSKPVNNPEPAENLEPAKQPSTPEELDRSQLTKPVEKPLLPEPVSLPKIPESEVPQPNSNPTPTANPIQKQSEASKLKSVPNTVPFATPTSNLPVSSPPIATTTHATHPTSRKMAATGTSTTTSKSNSTTTTSSSSSTDTSRSPTATAEVNSALSRATLNEYMAAFALMAFIKWVLA</sequence>
<evidence type="ECO:0000313" key="4">
    <source>
        <dbReference type="Proteomes" id="UP001479436"/>
    </source>
</evidence>
<name>A0ABR2WHT8_9FUNG</name>
<dbReference type="EMBL" id="JASJQH010001583">
    <property type="protein sequence ID" value="KAK9761076.1"/>
    <property type="molecule type" value="Genomic_DNA"/>
</dbReference>
<evidence type="ECO:0000256" key="2">
    <source>
        <dbReference type="SAM" id="SignalP"/>
    </source>
</evidence>
<proteinExistence type="predicted"/>
<keyword evidence="4" id="KW-1185">Reference proteome</keyword>
<feature type="compositionally biased region" description="Polar residues" evidence="1">
    <location>
        <begin position="237"/>
        <end position="256"/>
    </location>
</feature>
<feature type="region of interest" description="Disordered" evidence="1">
    <location>
        <begin position="139"/>
        <end position="331"/>
    </location>
</feature>
<protein>
    <submittedName>
        <fullName evidence="3">Uncharacterized protein</fullName>
    </submittedName>
</protein>
<keyword evidence="2" id="KW-0732">Signal</keyword>
<feature type="compositionally biased region" description="Basic and acidic residues" evidence="1">
    <location>
        <begin position="207"/>
        <end position="218"/>
    </location>
</feature>
<feature type="chain" id="PRO_5045248277" evidence="2">
    <location>
        <begin position="29"/>
        <end position="359"/>
    </location>
</feature>
<dbReference type="Proteomes" id="UP001479436">
    <property type="component" value="Unassembled WGS sequence"/>
</dbReference>
<reference evidence="3 4" key="1">
    <citation type="submission" date="2023-04" db="EMBL/GenBank/DDBJ databases">
        <title>Genome of Basidiobolus ranarum AG-B5.</title>
        <authorList>
            <person name="Stajich J.E."/>
            <person name="Carter-House D."/>
            <person name="Gryganskyi A."/>
        </authorList>
    </citation>
    <scope>NUCLEOTIDE SEQUENCE [LARGE SCALE GENOMIC DNA]</scope>
    <source>
        <strain evidence="3 4">AG-B5</strain>
    </source>
</reference>
<comment type="caution">
    <text evidence="3">The sequence shown here is derived from an EMBL/GenBank/DDBJ whole genome shotgun (WGS) entry which is preliminary data.</text>
</comment>
<feature type="compositionally biased region" description="Polar residues" evidence="1">
    <location>
        <begin position="163"/>
        <end position="187"/>
    </location>
</feature>
<feature type="signal peptide" evidence="2">
    <location>
        <begin position="1"/>
        <end position="28"/>
    </location>
</feature>
<evidence type="ECO:0000256" key="1">
    <source>
        <dbReference type="SAM" id="MobiDB-lite"/>
    </source>
</evidence>
<gene>
    <name evidence="3" type="ORF">K7432_014285</name>
</gene>
<accession>A0ABR2WHT8</accession>